<evidence type="ECO:0000313" key="1">
    <source>
        <dbReference type="EMBL" id="GIG07437.1"/>
    </source>
</evidence>
<keyword evidence="2" id="KW-1185">Reference proteome</keyword>
<dbReference type="Pfam" id="PF14085">
    <property type="entry name" value="DUF4265"/>
    <property type="match status" value="1"/>
</dbReference>
<name>A0A8J3KQV9_9ACTN</name>
<reference evidence="1 2" key="1">
    <citation type="submission" date="2021-01" db="EMBL/GenBank/DDBJ databases">
        <title>Whole genome shotgun sequence of Catellatospora coxensis NBRC 107359.</title>
        <authorList>
            <person name="Komaki H."/>
            <person name="Tamura T."/>
        </authorList>
    </citation>
    <scope>NUCLEOTIDE SEQUENCE [LARGE SCALE GENOMIC DNA]</scope>
    <source>
        <strain evidence="1 2">NBRC 107359</strain>
    </source>
</reference>
<organism evidence="1 2">
    <name type="scientific">Catellatospora coxensis</name>
    <dbReference type="NCBI Taxonomy" id="310354"/>
    <lineage>
        <taxon>Bacteria</taxon>
        <taxon>Bacillati</taxon>
        <taxon>Actinomycetota</taxon>
        <taxon>Actinomycetes</taxon>
        <taxon>Micromonosporales</taxon>
        <taxon>Micromonosporaceae</taxon>
        <taxon>Catellatospora</taxon>
    </lineage>
</organism>
<dbReference type="EMBL" id="BONI01000034">
    <property type="protein sequence ID" value="GIG07437.1"/>
    <property type="molecule type" value="Genomic_DNA"/>
</dbReference>
<sequence>MRRSESLPNDYVKVWFALDQDDSGWPPAGSEGLWAVRLSPEVVRLDNTPWFVRNVACGDLFSVERDHRGQWWAGERLQWSGHCTIRVAPLGDGPSAGSLRDVLDRFSTLGATGEGIAQFGMVALDVPPTADVAAIKRCLVDGQDAGWWAYEEGCVSDAWLALA</sequence>
<dbReference type="InterPro" id="IPR025361">
    <property type="entry name" value="DUF4265"/>
</dbReference>
<dbReference type="AlphaFoldDB" id="A0A8J3KQV9"/>
<evidence type="ECO:0008006" key="3">
    <source>
        <dbReference type="Google" id="ProtNLM"/>
    </source>
</evidence>
<accession>A0A8J3KQV9</accession>
<gene>
    <name evidence="1" type="ORF">Cco03nite_41370</name>
</gene>
<protein>
    <recommendedName>
        <fullName evidence="3">DUF4265 domain-containing protein</fullName>
    </recommendedName>
</protein>
<dbReference type="RefSeq" id="WP_203693777.1">
    <property type="nucleotide sequence ID" value="NZ_BAAALC010000012.1"/>
</dbReference>
<proteinExistence type="predicted"/>
<comment type="caution">
    <text evidence="1">The sequence shown here is derived from an EMBL/GenBank/DDBJ whole genome shotgun (WGS) entry which is preliminary data.</text>
</comment>
<dbReference type="Proteomes" id="UP000630887">
    <property type="component" value="Unassembled WGS sequence"/>
</dbReference>
<evidence type="ECO:0000313" key="2">
    <source>
        <dbReference type="Proteomes" id="UP000630887"/>
    </source>
</evidence>